<evidence type="ECO:0000259" key="3">
    <source>
        <dbReference type="Pfam" id="PF07859"/>
    </source>
</evidence>
<organism evidence="4 5">
    <name type="scientific">Paenibacillus tianjinensis</name>
    <dbReference type="NCBI Taxonomy" id="2810347"/>
    <lineage>
        <taxon>Bacteria</taxon>
        <taxon>Bacillati</taxon>
        <taxon>Bacillota</taxon>
        <taxon>Bacilli</taxon>
        <taxon>Bacillales</taxon>
        <taxon>Paenibacillaceae</taxon>
        <taxon>Paenibacillus</taxon>
    </lineage>
</organism>
<name>A0ABX7LJU1_9BACL</name>
<dbReference type="InterPro" id="IPR029058">
    <property type="entry name" value="AB_hydrolase_fold"/>
</dbReference>
<evidence type="ECO:0000313" key="5">
    <source>
        <dbReference type="Proteomes" id="UP000663452"/>
    </source>
</evidence>
<dbReference type="RefSeq" id="WP_206104703.1">
    <property type="nucleotide sequence ID" value="NZ_CP070969.1"/>
</dbReference>
<sequence>MPTPSHQLEAIKTFLRQNRSPFGKSAEQIRSEMAEAARQLPRCPDIKAEPVNIGELYGEWVSRDGITEIAAESAFLYFHGGGFIAGTCEMYRDLAARLSAACGIKVLTVEYRLAPEHRYPAANEDCLSAFYWLLGQGFLPENIILGGDSVGATLALMTLISLRDAGNAMPGAAILLSPHSDLIHLDGESYTSRAMTDPTGSLEGNQRIVEEYLGECEGELPALLSPLRLDLHGLPPILIQAGDQEVLLSDAERLAVQVRAAGSEVKLEIWEQMWSVFQFMAGLLVEGEQAIASIGEFVRTVSAAASKTARR</sequence>
<dbReference type="EMBL" id="CP070969">
    <property type="protein sequence ID" value="QSF47279.1"/>
    <property type="molecule type" value="Genomic_DNA"/>
</dbReference>
<protein>
    <submittedName>
        <fullName evidence="4">Alpha/beta hydrolase</fullName>
    </submittedName>
</protein>
<dbReference type="Gene3D" id="3.40.50.1820">
    <property type="entry name" value="alpha/beta hydrolase"/>
    <property type="match status" value="1"/>
</dbReference>
<dbReference type="Pfam" id="PF07859">
    <property type="entry name" value="Abhydrolase_3"/>
    <property type="match status" value="1"/>
</dbReference>
<dbReference type="PANTHER" id="PTHR48081:SF30">
    <property type="entry name" value="ACETYL-HYDROLASE LIPR-RELATED"/>
    <property type="match status" value="1"/>
</dbReference>
<evidence type="ECO:0000313" key="4">
    <source>
        <dbReference type="EMBL" id="QSF47279.1"/>
    </source>
</evidence>
<reference evidence="4 5" key="1">
    <citation type="submission" date="2021-02" db="EMBL/GenBank/DDBJ databases">
        <title>Paenibacillus tianjinensis sp. nov.</title>
        <authorList>
            <person name="Liu H."/>
        </authorList>
    </citation>
    <scope>NUCLEOTIDE SEQUENCE [LARGE SCALE GENOMIC DNA]</scope>
    <source>
        <strain evidence="4 5">TB2019</strain>
    </source>
</reference>
<comment type="similarity">
    <text evidence="1">Belongs to the 'GDXG' lipolytic enzyme family.</text>
</comment>
<dbReference type="InterPro" id="IPR050300">
    <property type="entry name" value="GDXG_lipolytic_enzyme"/>
</dbReference>
<dbReference type="SUPFAM" id="SSF53474">
    <property type="entry name" value="alpha/beta-Hydrolases"/>
    <property type="match status" value="1"/>
</dbReference>
<keyword evidence="2 4" id="KW-0378">Hydrolase</keyword>
<proteinExistence type="inferred from homology"/>
<dbReference type="Proteomes" id="UP000663452">
    <property type="component" value="Chromosome"/>
</dbReference>
<accession>A0ABX7LJU1</accession>
<gene>
    <name evidence="4" type="ORF">JRJ22_12325</name>
</gene>
<dbReference type="PANTHER" id="PTHR48081">
    <property type="entry name" value="AB HYDROLASE SUPERFAMILY PROTEIN C4A8.06C"/>
    <property type="match status" value="1"/>
</dbReference>
<evidence type="ECO:0000256" key="2">
    <source>
        <dbReference type="ARBA" id="ARBA00022801"/>
    </source>
</evidence>
<dbReference type="GO" id="GO:0016787">
    <property type="term" value="F:hydrolase activity"/>
    <property type="evidence" value="ECO:0007669"/>
    <property type="project" value="UniProtKB-KW"/>
</dbReference>
<dbReference type="InterPro" id="IPR013094">
    <property type="entry name" value="AB_hydrolase_3"/>
</dbReference>
<evidence type="ECO:0000256" key="1">
    <source>
        <dbReference type="ARBA" id="ARBA00010515"/>
    </source>
</evidence>
<keyword evidence="5" id="KW-1185">Reference proteome</keyword>
<feature type="domain" description="Alpha/beta hydrolase fold-3" evidence="3">
    <location>
        <begin position="76"/>
        <end position="278"/>
    </location>
</feature>